<evidence type="ECO:0000313" key="2">
    <source>
        <dbReference type="Proteomes" id="UP000299102"/>
    </source>
</evidence>
<evidence type="ECO:0000313" key="1">
    <source>
        <dbReference type="EMBL" id="GBP95881.1"/>
    </source>
</evidence>
<dbReference type="EMBL" id="BGZK01002695">
    <property type="protein sequence ID" value="GBP95881.1"/>
    <property type="molecule type" value="Genomic_DNA"/>
</dbReference>
<organism evidence="1 2">
    <name type="scientific">Eumeta variegata</name>
    <name type="common">Bagworm moth</name>
    <name type="synonym">Eumeta japonica</name>
    <dbReference type="NCBI Taxonomy" id="151549"/>
    <lineage>
        <taxon>Eukaryota</taxon>
        <taxon>Metazoa</taxon>
        <taxon>Ecdysozoa</taxon>
        <taxon>Arthropoda</taxon>
        <taxon>Hexapoda</taxon>
        <taxon>Insecta</taxon>
        <taxon>Pterygota</taxon>
        <taxon>Neoptera</taxon>
        <taxon>Endopterygota</taxon>
        <taxon>Lepidoptera</taxon>
        <taxon>Glossata</taxon>
        <taxon>Ditrysia</taxon>
        <taxon>Tineoidea</taxon>
        <taxon>Psychidae</taxon>
        <taxon>Oiketicinae</taxon>
        <taxon>Eumeta</taxon>
    </lineage>
</organism>
<reference evidence="1 2" key="1">
    <citation type="journal article" date="2019" name="Commun. Biol.">
        <title>The bagworm genome reveals a unique fibroin gene that provides high tensile strength.</title>
        <authorList>
            <person name="Kono N."/>
            <person name="Nakamura H."/>
            <person name="Ohtoshi R."/>
            <person name="Tomita M."/>
            <person name="Numata K."/>
            <person name="Arakawa K."/>
        </authorList>
    </citation>
    <scope>NUCLEOTIDE SEQUENCE [LARGE SCALE GENOMIC DNA]</scope>
</reference>
<name>A0A4C2A4L1_EUMVA</name>
<keyword evidence="2" id="KW-1185">Reference proteome</keyword>
<gene>
    <name evidence="1" type="ORF">EVAR_67704_1</name>
</gene>
<dbReference type="AlphaFoldDB" id="A0A4C2A4L1"/>
<protein>
    <submittedName>
        <fullName evidence="1">Uncharacterized protein</fullName>
    </submittedName>
</protein>
<comment type="caution">
    <text evidence="1">The sequence shown here is derived from an EMBL/GenBank/DDBJ whole genome shotgun (WGS) entry which is preliminary data.</text>
</comment>
<dbReference type="Proteomes" id="UP000299102">
    <property type="component" value="Unassembled WGS sequence"/>
</dbReference>
<proteinExistence type="predicted"/>
<sequence>MAVAKPQMRCGARPAPARSSNKLRKHKVLLGESSILHILDFILAEVYSLPARSVDRAADVSALMSFQYR</sequence>
<accession>A0A4C2A4L1</accession>